<accession>A0A0U9H6X8</accession>
<reference evidence="6" key="1">
    <citation type="submission" date="2015-07" db="EMBL/GenBank/DDBJ databases">
        <title>Draft Genome Sequence of Oceanobacillus picturae Heshi-B3 that Was Isolated from Fermented Rice Bran with Aging Salted Mackerel, Which Was Named Heshiko as Traditional Fermented Seafood in Japan.</title>
        <authorList>
            <person name="Akuzawa S."/>
            <person name="Nakagawa J."/>
            <person name="Kanekatsu T."/>
            <person name="Kanesaki Y."/>
            <person name="Suzuki T."/>
        </authorList>
    </citation>
    <scope>NUCLEOTIDE SEQUENCE [LARGE SCALE GENOMIC DNA]</scope>
    <source>
        <strain evidence="6">Heshi-B3</strain>
    </source>
</reference>
<evidence type="ECO:0000256" key="2">
    <source>
        <dbReference type="ARBA" id="ARBA00023125"/>
    </source>
</evidence>
<name>A0A0U9H6X8_9BACI</name>
<dbReference type="PRINTS" id="PR00778">
    <property type="entry name" value="HTHARSR"/>
</dbReference>
<dbReference type="Gene3D" id="1.10.10.10">
    <property type="entry name" value="Winged helix-like DNA-binding domain superfamily/Winged helix DNA-binding domain"/>
    <property type="match status" value="1"/>
</dbReference>
<keyword evidence="3" id="KW-0804">Transcription</keyword>
<comment type="caution">
    <text evidence="5">The sequence shown here is derived from an EMBL/GenBank/DDBJ whole genome shotgun (WGS) entry which is preliminary data.</text>
</comment>
<dbReference type="SUPFAM" id="SSF46785">
    <property type="entry name" value="Winged helix' DNA-binding domain"/>
    <property type="match status" value="1"/>
</dbReference>
<dbReference type="SMART" id="SM00418">
    <property type="entry name" value="HTH_ARSR"/>
    <property type="match status" value="1"/>
</dbReference>
<dbReference type="Pfam" id="PF01022">
    <property type="entry name" value="HTH_5"/>
    <property type="match status" value="1"/>
</dbReference>
<dbReference type="GO" id="GO:0003677">
    <property type="term" value="F:DNA binding"/>
    <property type="evidence" value="ECO:0007669"/>
    <property type="project" value="UniProtKB-KW"/>
</dbReference>
<dbReference type="InterPro" id="IPR011991">
    <property type="entry name" value="ArsR-like_HTH"/>
</dbReference>
<dbReference type="InterPro" id="IPR051081">
    <property type="entry name" value="HTH_MetalResp_TranReg"/>
</dbReference>
<organism evidence="5 6">
    <name type="scientific">Oceanobacillus picturae</name>
    <dbReference type="NCBI Taxonomy" id="171693"/>
    <lineage>
        <taxon>Bacteria</taxon>
        <taxon>Bacillati</taxon>
        <taxon>Bacillota</taxon>
        <taxon>Bacilli</taxon>
        <taxon>Bacillales</taxon>
        <taxon>Bacillaceae</taxon>
        <taxon>Oceanobacillus</taxon>
    </lineage>
</organism>
<dbReference type="CDD" id="cd00090">
    <property type="entry name" value="HTH_ARSR"/>
    <property type="match status" value="1"/>
</dbReference>
<dbReference type="InterPro" id="IPR036388">
    <property type="entry name" value="WH-like_DNA-bd_sf"/>
</dbReference>
<feature type="domain" description="HTH arsR-type" evidence="4">
    <location>
        <begin position="259"/>
        <end position="348"/>
    </location>
</feature>
<evidence type="ECO:0000313" key="6">
    <source>
        <dbReference type="Proteomes" id="UP000052946"/>
    </source>
</evidence>
<evidence type="ECO:0000256" key="3">
    <source>
        <dbReference type="ARBA" id="ARBA00023163"/>
    </source>
</evidence>
<dbReference type="OrthoDB" id="2646147at2"/>
<gene>
    <name evidence="5" type="ORF">OPHB3_0966</name>
</gene>
<sequence>MDVINATSLKRKTYQIDVEYSLLWECALGIAAVTNTPLLDSLEKPMQYWRTIRETFSEDMRQQLEWVEKHNTWKALLQLLHQRDFLDLKDFTAFIHSLDEEEFRYICIPFVGMEEQVLRRDAANGKQEALKQLRTKTEENPFFPRYIEYICKVAVEDLKRHLVAVMTGWYAAIIAPDKENVQKILHTDIEAKLLAKEKMPSEALVAWATSGINYAAEPGVHRVLLIPHMIYRPWSIVADLEGTKVFYYPVANESISPEDPYMPNDFLVLRHKALGDEMRLRMVKLLFEKSRSLNELTDLLKLGKSTIHHHLKILRSAKLVEIKNARYVLKQHALFSLSEELDLYIHRE</sequence>
<dbReference type="RefSeq" id="WP_058949590.1">
    <property type="nucleotide sequence ID" value="NZ_BBXV01000012.1"/>
</dbReference>
<keyword evidence="2" id="KW-0238">DNA-binding</keyword>
<evidence type="ECO:0000256" key="1">
    <source>
        <dbReference type="ARBA" id="ARBA00023015"/>
    </source>
</evidence>
<keyword evidence="1" id="KW-0805">Transcription regulation</keyword>
<evidence type="ECO:0000313" key="5">
    <source>
        <dbReference type="EMBL" id="GAQ17041.1"/>
    </source>
</evidence>
<dbReference type="PANTHER" id="PTHR33154">
    <property type="entry name" value="TRANSCRIPTIONAL REGULATOR, ARSR FAMILY"/>
    <property type="match status" value="1"/>
</dbReference>
<protein>
    <submittedName>
        <fullName evidence="5">Helix-turn-helix protein</fullName>
    </submittedName>
</protein>
<dbReference type="InterPro" id="IPR036390">
    <property type="entry name" value="WH_DNA-bd_sf"/>
</dbReference>
<reference evidence="5 6" key="2">
    <citation type="journal article" date="2016" name="Genome Announc.">
        <title>Draft Genome Sequence of Oceanobacillus picturae Heshi-B3, Isolated from Fermented Rice Bran in a Traditional Japanese Seafood Dish.</title>
        <authorList>
            <person name="Akuzawa S."/>
            <person name="Nagaoka J."/>
            <person name="Kanekatsu M."/>
            <person name="Kanesaki Y."/>
            <person name="Suzuki T."/>
        </authorList>
    </citation>
    <scope>NUCLEOTIDE SEQUENCE [LARGE SCALE GENOMIC DNA]</scope>
    <source>
        <strain evidence="5 6">Heshi-B3</strain>
    </source>
</reference>
<dbReference type="PROSITE" id="PS50987">
    <property type="entry name" value="HTH_ARSR_2"/>
    <property type="match status" value="1"/>
</dbReference>
<dbReference type="GO" id="GO:0003700">
    <property type="term" value="F:DNA-binding transcription factor activity"/>
    <property type="evidence" value="ECO:0007669"/>
    <property type="project" value="InterPro"/>
</dbReference>
<dbReference type="InterPro" id="IPR001845">
    <property type="entry name" value="HTH_ArsR_DNA-bd_dom"/>
</dbReference>
<dbReference type="EMBL" id="BBXV01000012">
    <property type="protein sequence ID" value="GAQ17041.1"/>
    <property type="molecule type" value="Genomic_DNA"/>
</dbReference>
<evidence type="ECO:0000259" key="4">
    <source>
        <dbReference type="PROSITE" id="PS50987"/>
    </source>
</evidence>
<proteinExistence type="predicted"/>
<dbReference type="AlphaFoldDB" id="A0A0U9H6X8"/>
<dbReference type="Proteomes" id="UP000052946">
    <property type="component" value="Unassembled WGS sequence"/>
</dbReference>
<dbReference type="PANTHER" id="PTHR33154:SF18">
    <property type="entry name" value="ARSENICAL RESISTANCE OPERON REPRESSOR"/>
    <property type="match status" value="1"/>
</dbReference>